<keyword evidence="2" id="KW-0472">Membrane</keyword>
<protein>
    <recommendedName>
        <fullName evidence="5">DUF4233 domain-containing protein</fullName>
    </recommendedName>
</protein>
<feature type="transmembrane region" description="Helical" evidence="2">
    <location>
        <begin position="72"/>
        <end position="92"/>
    </location>
</feature>
<evidence type="ECO:0000256" key="1">
    <source>
        <dbReference type="SAM" id="MobiDB-lite"/>
    </source>
</evidence>
<feature type="region of interest" description="Disordered" evidence="1">
    <location>
        <begin position="1"/>
        <end position="34"/>
    </location>
</feature>
<comment type="caution">
    <text evidence="3">The sequence shown here is derived from an EMBL/GenBank/DDBJ whole genome shotgun (WGS) entry which is preliminary data.</text>
</comment>
<feature type="transmembrane region" description="Helical" evidence="2">
    <location>
        <begin position="44"/>
        <end position="66"/>
    </location>
</feature>
<evidence type="ECO:0000313" key="3">
    <source>
        <dbReference type="EMBL" id="NYI68916.1"/>
    </source>
</evidence>
<accession>A0A7Z0IIZ9</accession>
<evidence type="ECO:0008006" key="5">
    <source>
        <dbReference type="Google" id="ProtNLM"/>
    </source>
</evidence>
<organism evidence="3 4">
    <name type="scientific">Spelaeicoccus albus</name>
    <dbReference type="NCBI Taxonomy" id="1280376"/>
    <lineage>
        <taxon>Bacteria</taxon>
        <taxon>Bacillati</taxon>
        <taxon>Actinomycetota</taxon>
        <taxon>Actinomycetes</taxon>
        <taxon>Micrococcales</taxon>
        <taxon>Brevibacteriaceae</taxon>
        <taxon>Spelaeicoccus</taxon>
    </lineage>
</organism>
<sequence>MTDEQSRPDGAGADGTGTDGTGADGAGARGAEPQVRTKSTKRMFAAATLTFEIFVVFFGALVAFGLKLASVADIAIGGGAVVLLAIIAAALLRSRVGYVLGHLVQLCLIAAGFVVPMMFLVGALFAAAWVFGIVSGARVDREKAAYARALNDRIR</sequence>
<keyword evidence="2" id="KW-0812">Transmembrane</keyword>
<dbReference type="EMBL" id="JACBZP010000001">
    <property type="protein sequence ID" value="NYI68916.1"/>
    <property type="molecule type" value="Genomic_DNA"/>
</dbReference>
<dbReference type="AlphaFoldDB" id="A0A7Z0IIZ9"/>
<feature type="compositionally biased region" description="Gly residues" evidence="1">
    <location>
        <begin position="12"/>
        <end position="28"/>
    </location>
</feature>
<feature type="transmembrane region" description="Helical" evidence="2">
    <location>
        <begin position="104"/>
        <end position="131"/>
    </location>
</feature>
<dbReference type="InterPro" id="IPR025327">
    <property type="entry name" value="DUF4233"/>
</dbReference>
<evidence type="ECO:0000256" key="2">
    <source>
        <dbReference type="SAM" id="Phobius"/>
    </source>
</evidence>
<evidence type="ECO:0000313" key="4">
    <source>
        <dbReference type="Proteomes" id="UP000539111"/>
    </source>
</evidence>
<name>A0A7Z0IIZ9_9MICO</name>
<keyword evidence="2" id="KW-1133">Transmembrane helix</keyword>
<proteinExistence type="predicted"/>
<keyword evidence="4" id="KW-1185">Reference proteome</keyword>
<dbReference type="Proteomes" id="UP000539111">
    <property type="component" value="Unassembled WGS sequence"/>
</dbReference>
<dbReference type="Pfam" id="PF14017">
    <property type="entry name" value="DUF4233"/>
    <property type="match status" value="1"/>
</dbReference>
<gene>
    <name evidence="3" type="ORF">BJY26_003222</name>
</gene>
<reference evidence="3 4" key="1">
    <citation type="submission" date="2020-07" db="EMBL/GenBank/DDBJ databases">
        <title>Sequencing the genomes of 1000 actinobacteria strains.</title>
        <authorList>
            <person name="Klenk H.-P."/>
        </authorList>
    </citation>
    <scope>NUCLEOTIDE SEQUENCE [LARGE SCALE GENOMIC DNA]</scope>
    <source>
        <strain evidence="3 4">DSM 26341</strain>
    </source>
</reference>